<feature type="domain" description="NodB homology" evidence="4">
    <location>
        <begin position="98"/>
        <end position="281"/>
    </location>
</feature>
<keyword evidence="1" id="KW-0479">Metal-binding</keyword>
<keyword evidence="6" id="KW-1185">Reference proteome</keyword>
<accession>A0A7X4YNZ4</accession>
<dbReference type="EMBL" id="JAAAMU010000005">
    <property type="protein sequence ID" value="NBC69822.1"/>
    <property type="molecule type" value="Genomic_DNA"/>
</dbReference>
<sequence length="296" mass="32833">MRIFGGTLKALLLVVGWTLLACSVGELQGGDTRAAANEASTANEQNRLTTSSPSVSDADAFSGQTGKRKRSGTKPVSWVTLQKRYPGSFVIWGPRRYRRVALTFDDVPDPAYTPQVLETLARYKVRATFFVVGQRAAAYPALVQRMAREGHIVGNHSWNHPVFSRISRYAMQQQILRTDWALRPLIGYSPRFVRPPYGEIMPAQVEWLRSGGYTVVNWDVDSEDWRSLNSQAILINIKRTLQPGSIILQHAGGGKGQDLSGTVAALHRLIKMLRSKGYVIVTLSELLGKPAARTQQ</sequence>
<dbReference type="Pfam" id="PF01522">
    <property type="entry name" value="Polysacc_deac_1"/>
    <property type="match status" value="1"/>
</dbReference>
<evidence type="ECO:0000256" key="3">
    <source>
        <dbReference type="SAM" id="MobiDB-lite"/>
    </source>
</evidence>
<protein>
    <submittedName>
        <fullName evidence="5">Polysaccharide deacetylase family protein</fullName>
    </submittedName>
</protein>
<evidence type="ECO:0000256" key="2">
    <source>
        <dbReference type="ARBA" id="ARBA00022801"/>
    </source>
</evidence>
<dbReference type="RefSeq" id="WP_161698035.1">
    <property type="nucleotide sequence ID" value="NZ_JAAAMU010000005.1"/>
</dbReference>
<evidence type="ECO:0000313" key="6">
    <source>
        <dbReference type="Proteomes" id="UP000558113"/>
    </source>
</evidence>
<dbReference type="PROSITE" id="PS51257">
    <property type="entry name" value="PROKAR_LIPOPROTEIN"/>
    <property type="match status" value="1"/>
</dbReference>
<dbReference type="InterPro" id="IPR011330">
    <property type="entry name" value="Glyco_hydro/deAcase_b/a-brl"/>
</dbReference>
<dbReference type="InterPro" id="IPR050248">
    <property type="entry name" value="Polysacc_deacetylase_ArnD"/>
</dbReference>
<dbReference type="InterPro" id="IPR002509">
    <property type="entry name" value="NODB_dom"/>
</dbReference>
<dbReference type="PANTHER" id="PTHR10587">
    <property type="entry name" value="GLYCOSYL TRANSFERASE-RELATED"/>
    <property type="match status" value="1"/>
</dbReference>
<dbReference type="OrthoDB" id="2649545at2"/>
<dbReference type="GO" id="GO:0016810">
    <property type="term" value="F:hydrolase activity, acting on carbon-nitrogen (but not peptide) bonds"/>
    <property type="evidence" value="ECO:0007669"/>
    <property type="project" value="InterPro"/>
</dbReference>
<proteinExistence type="predicted"/>
<dbReference type="GO" id="GO:0046872">
    <property type="term" value="F:metal ion binding"/>
    <property type="evidence" value="ECO:0007669"/>
    <property type="project" value="UniProtKB-KW"/>
</dbReference>
<feature type="region of interest" description="Disordered" evidence="3">
    <location>
        <begin position="35"/>
        <end position="73"/>
    </location>
</feature>
<evidence type="ECO:0000313" key="5">
    <source>
        <dbReference type="EMBL" id="NBC69822.1"/>
    </source>
</evidence>
<evidence type="ECO:0000256" key="1">
    <source>
        <dbReference type="ARBA" id="ARBA00022723"/>
    </source>
</evidence>
<dbReference type="Proteomes" id="UP000558113">
    <property type="component" value="Unassembled WGS sequence"/>
</dbReference>
<feature type="compositionally biased region" description="Polar residues" evidence="3">
    <location>
        <begin position="38"/>
        <end position="55"/>
    </location>
</feature>
<reference evidence="5 6" key="1">
    <citation type="submission" date="2020-01" db="EMBL/GenBank/DDBJ databases">
        <title>Paenibacillus soybeanensis sp. nov. isolated from the nodules of soybean (Glycine max(L.) Merr).</title>
        <authorList>
            <person name="Wang H."/>
        </authorList>
    </citation>
    <scope>NUCLEOTIDE SEQUENCE [LARGE SCALE GENOMIC DNA]</scope>
    <source>
        <strain evidence="5 6">DSM 23054</strain>
    </source>
</reference>
<dbReference type="AlphaFoldDB" id="A0A7X4YNZ4"/>
<name>A0A7X4YNZ4_9BACL</name>
<dbReference type="GO" id="GO:0005975">
    <property type="term" value="P:carbohydrate metabolic process"/>
    <property type="evidence" value="ECO:0007669"/>
    <property type="project" value="InterPro"/>
</dbReference>
<dbReference type="Gene3D" id="3.20.20.370">
    <property type="entry name" value="Glycoside hydrolase/deacetylase"/>
    <property type="match status" value="1"/>
</dbReference>
<keyword evidence="2" id="KW-0378">Hydrolase</keyword>
<dbReference type="PANTHER" id="PTHR10587:SF133">
    <property type="entry name" value="CHITIN DEACETYLASE 1-RELATED"/>
    <property type="match status" value="1"/>
</dbReference>
<evidence type="ECO:0000259" key="4">
    <source>
        <dbReference type="PROSITE" id="PS51677"/>
    </source>
</evidence>
<gene>
    <name evidence="5" type="ORF">GT003_12525</name>
</gene>
<comment type="caution">
    <text evidence="5">The sequence shown here is derived from an EMBL/GenBank/DDBJ whole genome shotgun (WGS) entry which is preliminary data.</text>
</comment>
<dbReference type="GO" id="GO:0016020">
    <property type="term" value="C:membrane"/>
    <property type="evidence" value="ECO:0007669"/>
    <property type="project" value="TreeGrafter"/>
</dbReference>
<dbReference type="SUPFAM" id="SSF88713">
    <property type="entry name" value="Glycoside hydrolase/deacetylase"/>
    <property type="match status" value="1"/>
</dbReference>
<organism evidence="5 6">
    <name type="scientific">Paenibacillus sacheonensis</name>
    <dbReference type="NCBI Taxonomy" id="742054"/>
    <lineage>
        <taxon>Bacteria</taxon>
        <taxon>Bacillati</taxon>
        <taxon>Bacillota</taxon>
        <taxon>Bacilli</taxon>
        <taxon>Bacillales</taxon>
        <taxon>Paenibacillaceae</taxon>
        <taxon>Paenibacillus</taxon>
    </lineage>
</organism>
<dbReference type="PROSITE" id="PS51677">
    <property type="entry name" value="NODB"/>
    <property type="match status" value="1"/>
</dbReference>
<dbReference type="CDD" id="cd10917">
    <property type="entry name" value="CE4_NodB_like_6s_7s"/>
    <property type="match status" value="1"/>
</dbReference>